<dbReference type="Proteomes" id="UP001235341">
    <property type="component" value="Chromosome"/>
</dbReference>
<protein>
    <submittedName>
        <fullName evidence="4">Phage/plasmid replication protein</fullName>
    </submittedName>
</protein>
<name>A0ABY9PUZ0_SERFO</name>
<dbReference type="EMBL" id="CP133586">
    <property type="protein sequence ID" value="WMT17226.1"/>
    <property type="molecule type" value="Genomic_DNA"/>
</dbReference>
<feature type="domain" description="Replication-associated protein G2P C-terminal" evidence="2">
    <location>
        <begin position="282"/>
        <end position="366"/>
    </location>
</feature>
<dbReference type="RefSeq" id="WP_309206713.1">
    <property type="nucleotide sequence ID" value="NZ_CP133586.1"/>
</dbReference>
<evidence type="ECO:0000259" key="2">
    <source>
        <dbReference type="Pfam" id="PF05155"/>
    </source>
</evidence>
<feature type="domain" description="Replication-associated protein G2P N-terminal" evidence="1">
    <location>
        <begin position="3"/>
        <end position="242"/>
    </location>
</feature>
<evidence type="ECO:0000259" key="1">
    <source>
        <dbReference type="Pfam" id="PF05144"/>
    </source>
</evidence>
<keyword evidence="5" id="KW-1185">Reference proteome</keyword>
<dbReference type="InterPro" id="IPR022688">
    <property type="entry name" value="G2P_C"/>
</dbReference>
<dbReference type="Pfam" id="PF05144">
    <property type="entry name" value="Phage_CRI"/>
    <property type="match status" value="1"/>
</dbReference>
<dbReference type="InterPro" id="IPR022686">
    <property type="entry name" value="G2P_N"/>
</dbReference>
<accession>A0ABY9PUZ0</accession>
<evidence type="ECO:0000313" key="4">
    <source>
        <dbReference type="EMBL" id="WMT17226.1"/>
    </source>
</evidence>
<dbReference type="Pfam" id="PF05155">
    <property type="entry name" value="G2P_X_C"/>
    <property type="match status" value="1"/>
</dbReference>
<evidence type="ECO:0000313" key="5">
    <source>
        <dbReference type="Proteomes" id="UP001235341"/>
    </source>
</evidence>
<reference evidence="4 5" key="1">
    <citation type="submission" date="2023-08" db="EMBL/GenBank/DDBJ databases">
        <title>Complete Genome and Methylome dissection of Serratia fonticola NEB369.</title>
        <authorList>
            <person name="Fomenkov A."/>
            <person name="Roberts R.D."/>
        </authorList>
    </citation>
    <scope>NUCLEOTIDE SEQUENCE [LARGE SCALE GENOMIC DNA]</scope>
    <source>
        <strain evidence="4 5">NEB369</strain>
    </source>
</reference>
<sequence>MFYDWLTVEQDFGYQLPILGDVAYQRIHIESGEASALSQPTFQYKGSFCDVISISIRGSMLKVSGNPSRWGRVDNLFGLKSIDACVDVYNQIVSSLGLPIFTRCTRLMPRQGKENESISLVSDGGIIREIHITSNRAVGKGNEDAYISGLSTLPYRNSIPRLHSNGKSVDWLSKKGNATLIYPTVYNKANELELHSVQKIKNKFGMDSVEFKYLIDVIDFCRESGVVRFEQKLKSRFLQKHDYLFWGLSDYTQLEKLHSQFINLDKTLSVTAMDFETISEHLISSGTVDSIRAANTTAMYALQWFHGHTFDLSKSQVKVHRARLRKIGIDIAQSCNIAKFSPVIVKQKREVIVSDCIIPSWYRKANHLRVA</sequence>
<proteinExistence type="predicted"/>
<evidence type="ECO:0000313" key="3">
    <source>
        <dbReference type="EMBL" id="WMT17217.1"/>
    </source>
</evidence>
<organism evidence="4 5">
    <name type="scientific">Serratia fonticola</name>
    <dbReference type="NCBI Taxonomy" id="47917"/>
    <lineage>
        <taxon>Bacteria</taxon>
        <taxon>Pseudomonadati</taxon>
        <taxon>Pseudomonadota</taxon>
        <taxon>Gammaproteobacteria</taxon>
        <taxon>Enterobacterales</taxon>
        <taxon>Yersiniaceae</taxon>
        <taxon>Serratia</taxon>
    </lineage>
</organism>
<dbReference type="EMBL" id="CP133586">
    <property type="protein sequence ID" value="WMT17217.1"/>
    <property type="molecule type" value="Genomic_DNA"/>
</dbReference>
<gene>
    <name evidence="3" type="ORF">RFB13_13235</name>
    <name evidence="4" type="ORF">RFB13_13280</name>
</gene>